<dbReference type="PANTHER" id="PTHR19308:SF54">
    <property type="entry name" value="START DOMAIN-CONTAINING PROTEIN"/>
    <property type="match status" value="1"/>
</dbReference>
<dbReference type="Proteomes" id="UP000076842">
    <property type="component" value="Unassembled WGS sequence"/>
</dbReference>
<evidence type="ECO:0000313" key="4">
    <source>
        <dbReference type="Proteomes" id="UP000076842"/>
    </source>
</evidence>
<dbReference type="Pfam" id="PF01852">
    <property type="entry name" value="START"/>
    <property type="match status" value="2"/>
</dbReference>
<dbReference type="PANTHER" id="PTHR19308">
    <property type="entry name" value="PHOSPHATIDYLCHOLINE TRANSFER PROTEIN"/>
    <property type="match status" value="1"/>
</dbReference>
<protein>
    <recommendedName>
        <fullName evidence="2">START domain-containing protein</fullName>
    </recommendedName>
</protein>
<dbReference type="OrthoDB" id="196858at2759"/>
<dbReference type="SUPFAM" id="SSF55961">
    <property type="entry name" value="Bet v1-like"/>
    <property type="match status" value="3"/>
</dbReference>
<dbReference type="STRING" id="1353952.A0A165DRR1"/>
<accession>A0A165DRR1</accession>
<dbReference type="InterPro" id="IPR051213">
    <property type="entry name" value="START_lipid_transfer"/>
</dbReference>
<evidence type="ECO:0000256" key="1">
    <source>
        <dbReference type="SAM" id="MobiDB-lite"/>
    </source>
</evidence>
<feature type="region of interest" description="Disordered" evidence="1">
    <location>
        <begin position="1258"/>
        <end position="1333"/>
    </location>
</feature>
<reference evidence="3 4" key="1">
    <citation type="journal article" date="2016" name="Mol. Biol. Evol.">
        <title>Comparative Genomics of Early-Diverging Mushroom-Forming Fungi Provides Insights into the Origins of Lignocellulose Decay Capabilities.</title>
        <authorList>
            <person name="Nagy L.G."/>
            <person name="Riley R."/>
            <person name="Tritt A."/>
            <person name="Adam C."/>
            <person name="Daum C."/>
            <person name="Floudas D."/>
            <person name="Sun H."/>
            <person name="Yadav J.S."/>
            <person name="Pangilinan J."/>
            <person name="Larsson K.H."/>
            <person name="Matsuura K."/>
            <person name="Barry K."/>
            <person name="Labutti K."/>
            <person name="Kuo R."/>
            <person name="Ohm R.A."/>
            <person name="Bhattacharya S.S."/>
            <person name="Shirouzu T."/>
            <person name="Yoshinaga Y."/>
            <person name="Martin F.M."/>
            <person name="Grigoriev I.V."/>
            <person name="Hibbett D.S."/>
        </authorList>
    </citation>
    <scope>NUCLEOTIDE SEQUENCE [LARGE SCALE GENOMIC DNA]</scope>
    <source>
        <strain evidence="3 4">HHB12733</strain>
    </source>
</reference>
<dbReference type="PROSITE" id="PS50848">
    <property type="entry name" value="START"/>
    <property type="match status" value="2"/>
</dbReference>
<feature type="domain" description="START" evidence="2">
    <location>
        <begin position="967"/>
        <end position="1188"/>
    </location>
</feature>
<sequence>MSEGSRIRESWLQALADAQTRFRSLLSAPPTDWKRVPLNQAPAKHDGAVQYSNKGKNRPGTTLSDVAVHRRQGKDGEVYRAMLDVFTDDGALLDPDNWKAILQTPELRKSWDPIVDGSHLVELLDPDTRISKTEFKLGWPANPRDAITIARIFSDSSALIDVSTSLPRSSDDPAYLRPSPPYVRSNVRLSSWCIQFMPPTSSPSDPSSKGTLSQRVRLTCFWQHDLNAVWGMAGLGIGQHLPILLLSLVETVRQKGTRIPRFIGYGLGISIFSIVYGEAGREALVMEYAIIQPEDDEFEVGGPKEKSLDEVQLQKERRRLERTVELGLPSMHGWDLQVTVKAPSEETAAAPWIAQAGRITQGGSGAESGRLVFRIVHPPPPTDSIVSVKLVAELAGGVPGIRVNGIPREIMSFESRDPVSFGINKEVLGDVSDVQAISIHTINTADSADSVPTTQVSKRPMVQTATERRPAAEKSILSLVRRNYIYFTSLLQEPEAKWKPVIESRGVTVTQLDSIDPTLVVYRAAAVFVGVTLWDLFSMVDTPGTRAQWDKSFDDATLLEDVNELTDLWYWKTKGVWPVMPRDTTLVKTAYKSSSSVHVFAFSTEDTNLFPSIPPSDPNFIRSQVDLQGWAIDVLSPTTTQITLLDQSDPKGWSNKAYIPQQMIATLAGMGEFAIKLGSPPVIARLGGARIRASRYEFDKGLFRLEYEGSEQRRSSTQPVEAERLKDTSPLVSSTGEEQPPSDAPSAAFVINSQPLDTIPKIECEIRIDADTWASHVEIVIDPPPQTVSCLRRHRLAPEGGGLWLTIEHDAIMVGEERILAQIRKVPGSIREKAVVTVNGAKVKVDINALPEAEIKSRSRQKRVKPLRMPLDQPPVPGFVRRRRMDTEDSDMNGFEALSPRGRYTRMSMQPFASPVARWFTMAVEQASSTTSAAAAAASAAMGPTPASLLKNDSGAATVPMRAVLGALSTLQRLQTIPVSNWISVSDKDGFSVSRRIFDDVSPTIPMYRAEKVIEGVSAEDVANLVIDLSCRKKWDDRLDSSMMLEEYGYGCSTAFMTMRTTFPFQNRGFYVASITGRTPSGQRRSELDGNGTPASNGWVSADAVSMIYHATASFPESALTSHLSAAKINHSKLSIGHIHLQGWVMETLDPYTTENYTIPSTRVIQFSAIDFAGSLPLAANGMLNSALPQSILAIQRTLRAQPPVPSLRWPARAVSVVRDDEMDGLDWLLDVFDDQRKLISHTFSATTKTFETRVVVKPRRTGPATRPSTPFDKDKTPTMPTAKLAEMGTPSRAGNEDVSPKTTSVPFPASASLSANGSASDGGSVRLPRGHIRTSSLTARSLSLSSPLPRSRLVSSARPTSVNVPKTLAHADFVIGELLLYPDLYESAYRIEVGYELLPAPGTSKPLDLTLKSTDSMPPELQVRAAVYTLPPSALHSHGMDLTMATPPTKHLLRFTLPTAAYYAAVSDPLSIDDPDGHSLELPTWLKDLEERSAVVTITITGNDSGEEKEILFSGKPVTVLGEKESVDVFGTEELEDNRIEKLAKLRRGSASDGQIIPKELRQPIAVAMPFVDDDAVAAEAVAADPLSADPDAEASPTDAATQDATATVDGVDPKRIGQASLLGFFSTNNLMRLTPNITMPSFISSPLPTRPGTPSKGPRPAASRQTSRSAPLVGSWEHTIHHQQFSLKVVIVTALIAFLLGSLIRSLLSPADFMFYPSRNQNESLRGEDGGWREVRRLVEVKWILWGWDAVIFAVVRRH</sequence>
<dbReference type="GO" id="GO:0008289">
    <property type="term" value="F:lipid binding"/>
    <property type="evidence" value="ECO:0007669"/>
    <property type="project" value="InterPro"/>
</dbReference>
<name>A0A165DRR1_9BASI</name>
<dbReference type="GO" id="GO:0005737">
    <property type="term" value="C:cytoplasm"/>
    <property type="evidence" value="ECO:0007669"/>
    <property type="project" value="UniProtKB-ARBA"/>
</dbReference>
<feature type="region of interest" description="Disordered" evidence="1">
    <location>
        <begin position="709"/>
        <end position="748"/>
    </location>
</feature>
<keyword evidence="4" id="KW-1185">Reference proteome</keyword>
<feature type="region of interest" description="Disordered" evidence="1">
    <location>
        <begin position="1588"/>
        <end position="1612"/>
    </location>
</feature>
<gene>
    <name evidence="3" type="ORF">CALCODRAFT_501144</name>
</gene>
<feature type="domain" description="START" evidence="2">
    <location>
        <begin position="487"/>
        <end position="664"/>
    </location>
</feature>
<feature type="region of interest" description="Disordered" evidence="1">
    <location>
        <begin position="1643"/>
        <end position="1670"/>
    </location>
</feature>
<evidence type="ECO:0000259" key="2">
    <source>
        <dbReference type="PROSITE" id="PS50848"/>
    </source>
</evidence>
<dbReference type="EMBL" id="KV424038">
    <property type="protein sequence ID" value="KZT53400.1"/>
    <property type="molecule type" value="Genomic_DNA"/>
</dbReference>
<evidence type="ECO:0000313" key="3">
    <source>
        <dbReference type="EMBL" id="KZT53400.1"/>
    </source>
</evidence>
<dbReference type="CDD" id="cd00177">
    <property type="entry name" value="START"/>
    <property type="match status" value="1"/>
</dbReference>
<dbReference type="InParanoid" id="A0A165DRR1"/>
<dbReference type="InterPro" id="IPR002913">
    <property type="entry name" value="START_lipid-bd_dom"/>
</dbReference>
<dbReference type="InterPro" id="IPR023393">
    <property type="entry name" value="START-like_dom_sf"/>
</dbReference>
<dbReference type="Gene3D" id="3.30.530.20">
    <property type="match status" value="3"/>
</dbReference>
<feature type="compositionally biased region" description="Low complexity" evidence="1">
    <location>
        <begin position="1310"/>
        <end position="1325"/>
    </location>
</feature>
<feature type="compositionally biased region" description="Low complexity" evidence="1">
    <location>
        <begin position="1599"/>
        <end position="1612"/>
    </location>
</feature>
<proteinExistence type="predicted"/>
<organism evidence="3 4">
    <name type="scientific">Calocera cornea HHB12733</name>
    <dbReference type="NCBI Taxonomy" id="1353952"/>
    <lineage>
        <taxon>Eukaryota</taxon>
        <taxon>Fungi</taxon>
        <taxon>Dikarya</taxon>
        <taxon>Basidiomycota</taxon>
        <taxon>Agaricomycotina</taxon>
        <taxon>Dacrymycetes</taxon>
        <taxon>Dacrymycetales</taxon>
        <taxon>Dacrymycetaceae</taxon>
        <taxon>Calocera</taxon>
    </lineage>
</organism>